<accession>A0A168PW78</accession>
<evidence type="ECO:0000256" key="1">
    <source>
        <dbReference type="ARBA" id="ARBA00022443"/>
    </source>
</evidence>
<dbReference type="SUPFAM" id="SSF50044">
    <property type="entry name" value="SH3-domain"/>
    <property type="match status" value="1"/>
</dbReference>
<evidence type="ECO:0000259" key="6">
    <source>
        <dbReference type="PROSITE" id="PS51021"/>
    </source>
</evidence>
<keyword evidence="8" id="KW-1185">Reference proteome</keyword>
<dbReference type="InterPro" id="IPR001452">
    <property type="entry name" value="SH3_domain"/>
</dbReference>
<dbReference type="PROSITE" id="PS50002">
    <property type="entry name" value="SH3"/>
    <property type="match status" value="1"/>
</dbReference>
<dbReference type="FunFam" id="2.30.30.40:FF:000100">
    <property type="entry name" value="SH3 domain-containing YSC84-like protein 1"/>
    <property type="match status" value="1"/>
</dbReference>
<dbReference type="SMART" id="SM00721">
    <property type="entry name" value="BAR"/>
    <property type="match status" value="1"/>
</dbReference>
<dbReference type="InterPro" id="IPR027267">
    <property type="entry name" value="AH/BAR_dom_sf"/>
</dbReference>
<reference evidence="7" key="1">
    <citation type="submission" date="2016-04" db="EMBL/GenBank/DDBJ databases">
        <authorList>
            <person name="Evans L.H."/>
            <person name="Alamgir A."/>
            <person name="Owens N."/>
            <person name="Weber N.D."/>
            <person name="Virtaneva K."/>
            <person name="Barbian K."/>
            <person name="Babar A."/>
            <person name="Rosenke K."/>
        </authorList>
    </citation>
    <scope>NUCLEOTIDE SEQUENCE [LARGE SCALE GENOMIC DNA]</scope>
    <source>
        <strain evidence="7">CBS 101.48</strain>
    </source>
</reference>
<evidence type="ECO:0008006" key="9">
    <source>
        <dbReference type="Google" id="ProtNLM"/>
    </source>
</evidence>
<dbReference type="OMA" id="CKIYGMI"/>
<dbReference type="GO" id="GO:0031097">
    <property type="term" value="C:medial cortex"/>
    <property type="evidence" value="ECO:0007669"/>
    <property type="project" value="TreeGrafter"/>
</dbReference>
<dbReference type="PANTHER" id="PTHR47174">
    <property type="entry name" value="BRIDGING INTEGRATOR 3"/>
    <property type="match status" value="1"/>
</dbReference>
<feature type="compositionally biased region" description="Low complexity" evidence="4">
    <location>
        <begin position="319"/>
        <end position="333"/>
    </location>
</feature>
<feature type="domain" description="BAR" evidence="6">
    <location>
        <begin position="15"/>
        <end position="255"/>
    </location>
</feature>
<dbReference type="SUPFAM" id="SSF103657">
    <property type="entry name" value="BAR/IMD domain-like"/>
    <property type="match status" value="1"/>
</dbReference>
<feature type="domain" description="SH3" evidence="5">
    <location>
        <begin position="380"/>
        <end position="441"/>
    </location>
</feature>
<dbReference type="GO" id="GO:0006897">
    <property type="term" value="P:endocytosis"/>
    <property type="evidence" value="ECO:0007669"/>
    <property type="project" value="InterPro"/>
</dbReference>
<dbReference type="GO" id="GO:0015629">
    <property type="term" value="C:actin cytoskeleton"/>
    <property type="evidence" value="ECO:0007669"/>
    <property type="project" value="TreeGrafter"/>
</dbReference>
<keyword evidence="3" id="KW-0175">Coiled coil</keyword>
<dbReference type="GO" id="GO:0051666">
    <property type="term" value="P:actin cortical patch localization"/>
    <property type="evidence" value="ECO:0007669"/>
    <property type="project" value="InterPro"/>
</dbReference>
<dbReference type="Gene3D" id="2.30.30.40">
    <property type="entry name" value="SH3 Domains"/>
    <property type="match status" value="1"/>
</dbReference>
<gene>
    <name evidence="7" type="primary">ABSGL_08910.1 scaffold 10588</name>
</gene>
<evidence type="ECO:0000259" key="5">
    <source>
        <dbReference type="PROSITE" id="PS50002"/>
    </source>
</evidence>
<dbReference type="GO" id="GO:1990528">
    <property type="term" value="C:Rvs161p-Rvs167p complex"/>
    <property type="evidence" value="ECO:0007669"/>
    <property type="project" value="TreeGrafter"/>
</dbReference>
<proteinExistence type="predicted"/>
<dbReference type="AlphaFoldDB" id="A0A168PW78"/>
<dbReference type="EMBL" id="LT554051">
    <property type="protein sequence ID" value="SAM03092.1"/>
    <property type="molecule type" value="Genomic_DNA"/>
</dbReference>
<evidence type="ECO:0000256" key="3">
    <source>
        <dbReference type="SAM" id="Coils"/>
    </source>
</evidence>
<evidence type="ECO:0000256" key="4">
    <source>
        <dbReference type="SAM" id="MobiDB-lite"/>
    </source>
</evidence>
<evidence type="ECO:0000256" key="2">
    <source>
        <dbReference type="PROSITE-ProRule" id="PRU00192"/>
    </source>
</evidence>
<dbReference type="STRING" id="4829.A0A168PW78"/>
<dbReference type="GO" id="GO:0043332">
    <property type="term" value="C:mating projection tip"/>
    <property type="evidence" value="ECO:0007669"/>
    <property type="project" value="TreeGrafter"/>
</dbReference>
<dbReference type="Pfam" id="PF00018">
    <property type="entry name" value="SH3_1"/>
    <property type="match status" value="1"/>
</dbReference>
<dbReference type="OrthoDB" id="443981at2759"/>
<dbReference type="SMART" id="SM00326">
    <property type="entry name" value="SH3"/>
    <property type="match status" value="1"/>
</dbReference>
<evidence type="ECO:0000313" key="8">
    <source>
        <dbReference type="Proteomes" id="UP000078561"/>
    </source>
</evidence>
<dbReference type="CDD" id="cd07599">
    <property type="entry name" value="BAR_Rvs167p"/>
    <property type="match status" value="1"/>
</dbReference>
<dbReference type="InterPro" id="IPR004148">
    <property type="entry name" value="BAR_dom"/>
</dbReference>
<sequence>MSWKGLTKAVSRLPHQILSKKTDATQDGEYMQYEKKLNDSVKVVENLRNDAQAFRDNIAALLMHQAQMAAYLTVIYSANIGMEAEEGEIQRRVQQTPAAAAQAANDAEAAMGYCRDEILPELDQVDEAVIRPTLEILEVMKQIQKTMVKRNHKMIDYDRHRSSLNKLKVKQERSFNEEKQVYKVEAQLETATKDYEYLNDMLKQQLPQFFQLKSQFIVPVFERFYFLQCRIYGMIYARCHELLHANEQHFITHEMGIEQGFQWREQQYSARSELESMDLLKSGGKAWLKVSGGSNNSRLTLKERAELREQENVAMIGYTSPTPSSPAMTPAATYNNSATTESPPPPAYGAASSQPPYQQPSHTYQGASSSSPAPPASFVKPKRYVLALYDYDAQAAGDLSFRKDDKIELVERTADANDWWTGSLKGTTGIFPGDSRRLVRSVDL</sequence>
<name>A0A168PW78_ABSGL</name>
<feature type="coiled-coil region" evidence="3">
    <location>
        <begin position="30"/>
        <end position="64"/>
    </location>
</feature>
<organism evidence="7">
    <name type="scientific">Absidia glauca</name>
    <name type="common">Pin mould</name>
    <dbReference type="NCBI Taxonomy" id="4829"/>
    <lineage>
        <taxon>Eukaryota</taxon>
        <taxon>Fungi</taxon>
        <taxon>Fungi incertae sedis</taxon>
        <taxon>Mucoromycota</taxon>
        <taxon>Mucoromycotina</taxon>
        <taxon>Mucoromycetes</taxon>
        <taxon>Mucorales</taxon>
        <taxon>Cunninghamellaceae</taxon>
        <taxon>Absidia</taxon>
    </lineage>
</organism>
<dbReference type="Gene3D" id="1.20.1270.60">
    <property type="entry name" value="Arfaptin homology (AH) domain/BAR domain"/>
    <property type="match status" value="1"/>
</dbReference>
<dbReference type="PRINTS" id="PR00452">
    <property type="entry name" value="SH3DOMAIN"/>
</dbReference>
<dbReference type="GO" id="GO:0008289">
    <property type="term" value="F:lipid binding"/>
    <property type="evidence" value="ECO:0007669"/>
    <property type="project" value="TreeGrafter"/>
</dbReference>
<dbReference type="Pfam" id="PF03114">
    <property type="entry name" value="BAR"/>
    <property type="match status" value="1"/>
</dbReference>
<dbReference type="InParanoid" id="A0A168PW78"/>
<dbReference type="PROSITE" id="PS51021">
    <property type="entry name" value="BAR"/>
    <property type="match status" value="1"/>
</dbReference>
<feature type="region of interest" description="Disordered" evidence="4">
    <location>
        <begin position="317"/>
        <end position="375"/>
    </location>
</feature>
<dbReference type="GO" id="GO:0097320">
    <property type="term" value="P:plasma membrane tubulation"/>
    <property type="evidence" value="ECO:0007669"/>
    <property type="project" value="TreeGrafter"/>
</dbReference>
<dbReference type="PANTHER" id="PTHR47174:SF1">
    <property type="entry name" value="REDUCED VIABILITY UPON STARVATION PROTEIN 167"/>
    <property type="match status" value="1"/>
</dbReference>
<dbReference type="Proteomes" id="UP000078561">
    <property type="component" value="Unassembled WGS sequence"/>
</dbReference>
<dbReference type="FunCoup" id="A0A168PW78">
    <property type="interactions" value="143"/>
</dbReference>
<dbReference type="InterPro" id="IPR036028">
    <property type="entry name" value="SH3-like_dom_sf"/>
</dbReference>
<evidence type="ECO:0000313" key="7">
    <source>
        <dbReference type="EMBL" id="SAM03092.1"/>
    </source>
</evidence>
<protein>
    <recommendedName>
        <fullName evidence="9">SH3 domain-containing protein</fullName>
    </recommendedName>
</protein>
<keyword evidence="1 2" id="KW-0728">SH3 domain</keyword>
<dbReference type="InterPro" id="IPR046982">
    <property type="entry name" value="BIN3/RVS161-like"/>
</dbReference>